<protein>
    <submittedName>
        <fullName evidence="9">Monooxygenase</fullName>
    </submittedName>
</protein>
<dbReference type="GO" id="GO:0071949">
    <property type="term" value="F:FAD binding"/>
    <property type="evidence" value="ECO:0007669"/>
    <property type="project" value="InterPro"/>
</dbReference>
<evidence type="ECO:0000313" key="10">
    <source>
        <dbReference type="Proteomes" id="UP000608923"/>
    </source>
</evidence>
<keyword evidence="4" id="KW-0285">Flavoprotein</keyword>
<dbReference type="NCBIfam" id="TIGR01988">
    <property type="entry name" value="Ubi-OHases"/>
    <property type="match status" value="1"/>
</dbReference>
<accession>A0A8H9IN90</accession>
<dbReference type="InterPro" id="IPR010971">
    <property type="entry name" value="UbiH/COQ6"/>
</dbReference>
<dbReference type="InterPro" id="IPR036188">
    <property type="entry name" value="FAD/NAD-bd_sf"/>
</dbReference>
<dbReference type="GO" id="GO:0016705">
    <property type="term" value="F:oxidoreductase activity, acting on paired donors, with incorporation or reduction of molecular oxygen"/>
    <property type="evidence" value="ECO:0007669"/>
    <property type="project" value="InterPro"/>
</dbReference>
<proteinExistence type="inferred from homology"/>
<dbReference type="AlphaFoldDB" id="A0A8H9IN90"/>
<name>A0A8H9IN90_9BURK</name>
<comment type="similarity">
    <text evidence="3">Belongs to the UbiH/COQ6 family.</text>
</comment>
<dbReference type="PROSITE" id="PS01304">
    <property type="entry name" value="UBIH"/>
    <property type="match status" value="1"/>
</dbReference>
<dbReference type="InterPro" id="IPR018168">
    <property type="entry name" value="Ubi_Hdrlase_CS"/>
</dbReference>
<dbReference type="EMBL" id="BMZN01000002">
    <property type="protein sequence ID" value="GHC41557.1"/>
    <property type="molecule type" value="Genomic_DNA"/>
</dbReference>
<dbReference type="PANTHER" id="PTHR43876:SF7">
    <property type="entry name" value="UBIQUINONE BIOSYNTHESIS MONOOXYGENASE COQ6, MITOCHONDRIAL"/>
    <property type="match status" value="1"/>
</dbReference>
<evidence type="ECO:0000256" key="7">
    <source>
        <dbReference type="ARBA" id="ARBA00023033"/>
    </source>
</evidence>
<evidence type="ECO:0000256" key="2">
    <source>
        <dbReference type="ARBA" id="ARBA00004749"/>
    </source>
</evidence>
<dbReference type="SUPFAM" id="SSF51905">
    <property type="entry name" value="FAD/NAD(P)-binding domain"/>
    <property type="match status" value="1"/>
</dbReference>
<sequence>MKNNERIVVCGGALAGMASALGLRKAGFEVSILSPAYKPMELATGQYHPRVYAVSVASQRFLAQLGAWNLMSPQRISPVQAMEVHGDGGGCVNLHAWQDAQDYLAWIVESGQMEQALYQALQVFGVPWIEDRFERLEGNTIVTAGNKRISADLFVGADGARSALRTAAGIEHQAREYGDAGLVAHFHVERPHQQVALQWFTGDSILALLPMPDVDGKPQVSMVWSVPQAQADKVLAMAAEEQAQYLQNSLFSLSNGRLGQLSLRSSVHGFPLTFERSGLVSPGVALVGDAAHRVHPLAGQGLNLGLGDIEALIKVLSERGAHYSVGDMRVLNRYKRARAEPIAAMRAATDGLYRLFAAPGAPVSMLRNAGMQVVDRLPWVKRRLIAHAAGFSPDSLLF</sequence>
<keyword evidence="5" id="KW-0274">FAD</keyword>
<dbReference type="InterPro" id="IPR002938">
    <property type="entry name" value="FAD-bd"/>
</dbReference>
<evidence type="ECO:0000256" key="4">
    <source>
        <dbReference type="ARBA" id="ARBA00022630"/>
    </source>
</evidence>
<dbReference type="RefSeq" id="WP_189391469.1">
    <property type="nucleotide sequence ID" value="NZ_BMZN01000002.1"/>
</dbReference>
<keyword evidence="6" id="KW-0560">Oxidoreductase</keyword>
<feature type="domain" description="FAD-binding" evidence="8">
    <location>
        <begin position="7"/>
        <end position="342"/>
    </location>
</feature>
<keyword evidence="10" id="KW-1185">Reference proteome</keyword>
<evidence type="ECO:0000256" key="3">
    <source>
        <dbReference type="ARBA" id="ARBA00005349"/>
    </source>
</evidence>
<dbReference type="PRINTS" id="PR00420">
    <property type="entry name" value="RNGMNOXGNASE"/>
</dbReference>
<gene>
    <name evidence="9" type="ORF">GCM10010096_10100</name>
</gene>
<evidence type="ECO:0000256" key="1">
    <source>
        <dbReference type="ARBA" id="ARBA00001974"/>
    </source>
</evidence>
<evidence type="ECO:0000313" key="9">
    <source>
        <dbReference type="EMBL" id="GHC41557.1"/>
    </source>
</evidence>
<dbReference type="PANTHER" id="PTHR43876">
    <property type="entry name" value="UBIQUINONE BIOSYNTHESIS MONOOXYGENASE COQ6, MITOCHONDRIAL"/>
    <property type="match status" value="1"/>
</dbReference>
<organism evidence="9 10">
    <name type="scientific">Alcaligenes pakistanensis</name>
    <dbReference type="NCBI Taxonomy" id="1482717"/>
    <lineage>
        <taxon>Bacteria</taxon>
        <taxon>Pseudomonadati</taxon>
        <taxon>Pseudomonadota</taxon>
        <taxon>Betaproteobacteria</taxon>
        <taxon>Burkholderiales</taxon>
        <taxon>Alcaligenaceae</taxon>
        <taxon>Alcaligenes</taxon>
    </lineage>
</organism>
<dbReference type="Proteomes" id="UP000608923">
    <property type="component" value="Unassembled WGS sequence"/>
</dbReference>
<dbReference type="Gene3D" id="3.50.50.60">
    <property type="entry name" value="FAD/NAD(P)-binding domain"/>
    <property type="match status" value="2"/>
</dbReference>
<dbReference type="Pfam" id="PF01494">
    <property type="entry name" value="FAD_binding_3"/>
    <property type="match status" value="1"/>
</dbReference>
<comment type="pathway">
    <text evidence="2">Cofactor biosynthesis; ubiquinone biosynthesis.</text>
</comment>
<reference evidence="10" key="1">
    <citation type="journal article" date="2019" name="Int. J. Syst. Evol. Microbiol.">
        <title>The Global Catalogue of Microorganisms (GCM) 10K type strain sequencing project: providing services to taxonomists for standard genome sequencing and annotation.</title>
        <authorList>
            <consortium name="The Broad Institute Genomics Platform"/>
            <consortium name="The Broad Institute Genome Sequencing Center for Infectious Disease"/>
            <person name="Wu L."/>
            <person name="Ma J."/>
        </authorList>
    </citation>
    <scope>NUCLEOTIDE SEQUENCE [LARGE SCALE GENOMIC DNA]</scope>
    <source>
        <strain evidence="10">KCTC 42083</strain>
    </source>
</reference>
<dbReference type="GO" id="GO:0006744">
    <property type="term" value="P:ubiquinone biosynthetic process"/>
    <property type="evidence" value="ECO:0007669"/>
    <property type="project" value="UniProtKB-UniPathway"/>
</dbReference>
<dbReference type="InterPro" id="IPR051205">
    <property type="entry name" value="UbiH/COQ6_monooxygenase"/>
</dbReference>
<dbReference type="UniPathway" id="UPA00232"/>
<evidence type="ECO:0000256" key="5">
    <source>
        <dbReference type="ARBA" id="ARBA00022827"/>
    </source>
</evidence>
<evidence type="ECO:0000256" key="6">
    <source>
        <dbReference type="ARBA" id="ARBA00023002"/>
    </source>
</evidence>
<keyword evidence="7 9" id="KW-0503">Monooxygenase</keyword>
<dbReference type="GO" id="GO:0004497">
    <property type="term" value="F:monooxygenase activity"/>
    <property type="evidence" value="ECO:0007669"/>
    <property type="project" value="UniProtKB-KW"/>
</dbReference>
<evidence type="ECO:0000259" key="8">
    <source>
        <dbReference type="Pfam" id="PF01494"/>
    </source>
</evidence>
<comment type="cofactor">
    <cofactor evidence="1">
        <name>FAD</name>
        <dbReference type="ChEBI" id="CHEBI:57692"/>
    </cofactor>
</comment>
<comment type="caution">
    <text evidence="9">The sequence shown here is derived from an EMBL/GenBank/DDBJ whole genome shotgun (WGS) entry which is preliminary data.</text>
</comment>